<feature type="binding site" evidence="5">
    <location>
        <position position="133"/>
    </location>
    <ligand>
        <name>substrate</name>
    </ligand>
</feature>
<evidence type="ECO:0000256" key="3">
    <source>
        <dbReference type="ARBA" id="ARBA00023235"/>
    </source>
</evidence>
<dbReference type="GO" id="GO:0008784">
    <property type="term" value="F:alanine racemase activity"/>
    <property type="evidence" value="ECO:0007669"/>
    <property type="project" value="UniProtKB-EC"/>
</dbReference>
<dbReference type="InterPro" id="IPR029066">
    <property type="entry name" value="PLP-binding_barrel"/>
</dbReference>
<dbReference type="PROSITE" id="PS00395">
    <property type="entry name" value="ALANINE_RACEMASE"/>
    <property type="match status" value="1"/>
</dbReference>
<keyword evidence="2 4" id="KW-0663">Pyridoxal phosphate</keyword>
<feature type="modified residue" description="N6-(pyridoxal phosphate)lysine" evidence="4">
    <location>
        <position position="37"/>
    </location>
</feature>
<evidence type="ECO:0000259" key="6">
    <source>
        <dbReference type="SMART" id="SM01005"/>
    </source>
</evidence>
<evidence type="ECO:0000256" key="1">
    <source>
        <dbReference type="ARBA" id="ARBA00001933"/>
    </source>
</evidence>
<organism evidence="7 8">
    <name type="scientific">Lacticaseibacillus paracasei</name>
    <name type="common">Lactobacillus paracasei</name>
    <dbReference type="NCBI Taxonomy" id="1597"/>
    <lineage>
        <taxon>Bacteria</taxon>
        <taxon>Bacillati</taxon>
        <taxon>Bacillota</taxon>
        <taxon>Bacilli</taxon>
        <taxon>Lactobacillales</taxon>
        <taxon>Lactobacillaceae</taxon>
        <taxon>Lacticaseibacillus</taxon>
    </lineage>
</organism>
<dbReference type="Pfam" id="PF01168">
    <property type="entry name" value="Ala_racemase_N"/>
    <property type="match status" value="1"/>
</dbReference>
<proteinExistence type="predicted"/>
<dbReference type="SUPFAM" id="SSF51419">
    <property type="entry name" value="PLP-binding barrel"/>
    <property type="match status" value="1"/>
</dbReference>
<dbReference type="NCBIfam" id="TIGR00492">
    <property type="entry name" value="alr"/>
    <property type="match status" value="1"/>
</dbReference>
<sequence length="383" mass="42618">MSNKPRCYLEVNLSMIRQNGLRIQKFIGNTKLMSVLKGDAYGLGIQRCALALNDVTDWFAVATAEEALAIREVGVEKPILVLGYVPSSQIKKMVREEITLTVISVKDVKRIQSVLKRDEHAQMHIAVDTGLTRIGLFSQTMAASELAEQARTILKMDGIEVTGIFTHFAVAGSIDLEDQQFTTSQYELFREVVSLLEQEGYLLGIKHCCNSNAILENPDMYEDMVRCGKFLFGFGQSHDLDLLGCELAFNLRARVVRVAMSTANTNIGYGRVYKTQRPSKIATISFGFGDGYRREMGENTPVLVNGNRAKIVGRVAMDYMMIDATEIPDISAGDYVTLMGHNDSKVIMPNEVSHLVNASTNEIIGNLNKRVLRTYLDENGKEI</sequence>
<dbReference type="CDD" id="cd00430">
    <property type="entry name" value="PLPDE_III_AR"/>
    <property type="match status" value="1"/>
</dbReference>
<dbReference type="InterPro" id="IPR000821">
    <property type="entry name" value="Ala_racemase"/>
</dbReference>
<dbReference type="InterPro" id="IPR011079">
    <property type="entry name" value="Ala_racemase_C"/>
</dbReference>
<dbReference type="PANTHER" id="PTHR30511">
    <property type="entry name" value="ALANINE RACEMASE"/>
    <property type="match status" value="1"/>
</dbReference>
<feature type="binding site" evidence="5">
    <location>
        <position position="317"/>
    </location>
    <ligand>
        <name>substrate</name>
    </ligand>
</feature>
<dbReference type="Gene3D" id="3.20.20.10">
    <property type="entry name" value="Alanine racemase"/>
    <property type="match status" value="1"/>
</dbReference>
<evidence type="ECO:0000256" key="4">
    <source>
        <dbReference type="PIRSR" id="PIRSR600821-50"/>
    </source>
</evidence>
<dbReference type="PANTHER" id="PTHR30511:SF0">
    <property type="entry name" value="ALANINE RACEMASE, CATABOLIC-RELATED"/>
    <property type="match status" value="1"/>
</dbReference>
<evidence type="ECO:0000313" key="7">
    <source>
        <dbReference type="EMBL" id="MDR7625460.1"/>
    </source>
</evidence>
<dbReference type="InterPro" id="IPR009006">
    <property type="entry name" value="Ala_racemase/Decarboxylase_C"/>
</dbReference>
<reference evidence="8" key="1">
    <citation type="submission" date="2023-07" db="EMBL/GenBank/DDBJ databases">
        <title>Lacticaseibacillus paracasei KCKM 0992.</title>
        <authorList>
            <person name="Kim T.W."/>
        </authorList>
    </citation>
    <scope>NUCLEOTIDE SEQUENCE [LARGE SCALE GENOMIC DNA]</scope>
    <source>
        <strain evidence="8">KCKM 0992</strain>
    </source>
</reference>
<dbReference type="Proteomes" id="UP001268544">
    <property type="component" value="Unassembled WGS sequence"/>
</dbReference>
<evidence type="ECO:0000256" key="2">
    <source>
        <dbReference type="ARBA" id="ARBA00022898"/>
    </source>
</evidence>
<protein>
    <submittedName>
        <fullName evidence="7">Alanine racemase</fullName>
        <ecNumber evidence="7">5.1.1.1</ecNumber>
    </submittedName>
</protein>
<dbReference type="InterPro" id="IPR001608">
    <property type="entry name" value="Ala_racemase_N"/>
</dbReference>
<comment type="caution">
    <text evidence="7">The sequence shown here is derived from an EMBL/GenBank/DDBJ whole genome shotgun (WGS) entry which is preliminary data.</text>
</comment>
<comment type="cofactor">
    <cofactor evidence="1 4">
        <name>pyridoxal 5'-phosphate</name>
        <dbReference type="ChEBI" id="CHEBI:597326"/>
    </cofactor>
</comment>
<dbReference type="Gene3D" id="2.40.37.10">
    <property type="entry name" value="Lyase, Ornithine Decarboxylase, Chain A, domain 1"/>
    <property type="match status" value="1"/>
</dbReference>
<dbReference type="EC" id="5.1.1.1" evidence="7"/>
<gene>
    <name evidence="7" type="primary">alr</name>
    <name evidence="7" type="ORF">RF672_12905</name>
</gene>
<dbReference type="RefSeq" id="WP_194959102.1">
    <property type="nucleotide sequence ID" value="NZ_CP133786.1"/>
</dbReference>
<dbReference type="FunFam" id="3.20.20.10:FF:000002">
    <property type="entry name" value="Alanine racemase"/>
    <property type="match status" value="1"/>
</dbReference>
<dbReference type="Pfam" id="PF00842">
    <property type="entry name" value="Ala_racemase_C"/>
    <property type="match status" value="1"/>
</dbReference>
<name>A0ABD5CZT3_LACPA</name>
<dbReference type="EMBL" id="JAVKVH010000001">
    <property type="protein sequence ID" value="MDR7625460.1"/>
    <property type="molecule type" value="Genomic_DNA"/>
</dbReference>
<dbReference type="PRINTS" id="PR00992">
    <property type="entry name" value="ALARACEMASE"/>
</dbReference>
<dbReference type="SMART" id="SM01005">
    <property type="entry name" value="Ala_racemase_C"/>
    <property type="match status" value="1"/>
</dbReference>
<evidence type="ECO:0000313" key="8">
    <source>
        <dbReference type="Proteomes" id="UP001268544"/>
    </source>
</evidence>
<feature type="domain" description="Alanine racemase C-terminal" evidence="6">
    <location>
        <begin position="248"/>
        <end position="376"/>
    </location>
</feature>
<dbReference type="InterPro" id="IPR020622">
    <property type="entry name" value="Ala_racemase_pyridoxalP-BS"/>
</dbReference>
<accession>A0ABD5CZT3</accession>
<dbReference type="AlphaFoldDB" id="A0ABD5CZT3"/>
<dbReference type="SUPFAM" id="SSF50621">
    <property type="entry name" value="Alanine racemase C-terminal domain-like"/>
    <property type="match status" value="1"/>
</dbReference>
<keyword evidence="3 7" id="KW-0413">Isomerase</keyword>
<evidence type="ECO:0000256" key="5">
    <source>
        <dbReference type="PIRSR" id="PIRSR600821-52"/>
    </source>
</evidence>